<dbReference type="SUPFAM" id="SSF53955">
    <property type="entry name" value="Lysozyme-like"/>
    <property type="match status" value="1"/>
</dbReference>
<dbReference type="Proteomes" id="UP000216361">
    <property type="component" value="Unassembled WGS sequence"/>
</dbReference>
<dbReference type="Gene3D" id="1.10.8.350">
    <property type="entry name" value="Bacterial muramidase"/>
    <property type="match status" value="1"/>
</dbReference>
<dbReference type="OrthoDB" id="9808544at2"/>
<evidence type="ECO:0000256" key="1">
    <source>
        <dbReference type="SAM" id="SignalP"/>
    </source>
</evidence>
<evidence type="ECO:0000313" key="3">
    <source>
        <dbReference type="EMBL" id="OYQ18576.1"/>
    </source>
</evidence>
<feature type="signal peptide" evidence="1">
    <location>
        <begin position="1"/>
        <end position="26"/>
    </location>
</feature>
<protein>
    <submittedName>
        <fullName evidence="3">Lytic transglycosylase</fullName>
    </submittedName>
</protein>
<gene>
    <name evidence="3" type="ORF">CHR90_09880</name>
</gene>
<keyword evidence="1" id="KW-0732">Signal</keyword>
<reference evidence="3 4" key="1">
    <citation type="submission" date="2017-07" db="EMBL/GenBank/DDBJ databases">
        <title>Elstera cyanobacteriorum sp. nov., a novel bacterium isolated from cyanobacterial aggregates in a eutrophic lake.</title>
        <authorList>
            <person name="Cai H."/>
        </authorList>
    </citation>
    <scope>NUCLEOTIDE SEQUENCE [LARGE SCALE GENOMIC DNA]</scope>
    <source>
        <strain evidence="3 4">TH019</strain>
    </source>
</reference>
<dbReference type="PANTHER" id="PTHR30163:SF8">
    <property type="entry name" value="LYTIC MUREIN TRANSGLYCOSYLASE"/>
    <property type="match status" value="1"/>
</dbReference>
<dbReference type="InterPro" id="IPR031304">
    <property type="entry name" value="SLT_2"/>
</dbReference>
<dbReference type="EMBL" id="NOXS01000032">
    <property type="protein sequence ID" value="OYQ18576.1"/>
    <property type="molecule type" value="Genomic_DNA"/>
</dbReference>
<accession>A0A255XNM5</accession>
<dbReference type="InterPro" id="IPR043426">
    <property type="entry name" value="MltB-like"/>
</dbReference>
<feature type="chain" id="PRO_5012445819" evidence="1">
    <location>
        <begin position="27"/>
        <end position="329"/>
    </location>
</feature>
<feature type="domain" description="Transglycosylase SLT" evidence="2">
    <location>
        <begin position="32"/>
        <end position="324"/>
    </location>
</feature>
<organism evidence="3 4">
    <name type="scientific">Elstera cyanobacteriorum</name>
    <dbReference type="NCBI Taxonomy" id="2022747"/>
    <lineage>
        <taxon>Bacteria</taxon>
        <taxon>Pseudomonadati</taxon>
        <taxon>Pseudomonadota</taxon>
        <taxon>Alphaproteobacteria</taxon>
        <taxon>Rhodospirillales</taxon>
        <taxon>Rhodospirillaceae</taxon>
        <taxon>Elstera</taxon>
    </lineage>
</organism>
<dbReference type="InterPro" id="IPR023346">
    <property type="entry name" value="Lysozyme-like_dom_sf"/>
</dbReference>
<dbReference type="GO" id="GO:0009253">
    <property type="term" value="P:peptidoglycan catabolic process"/>
    <property type="evidence" value="ECO:0007669"/>
    <property type="project" value="TreeGrafter"/>
</dbReference>
<comment type="caution">
    <text evidence="3">The sequence shown here is derived from an EMBL/GenBank/DDBJ whole genome shotgun (WGS) entry which is preliminary data.</text>
</comment>
<name>A0A255XNM5_9PROT</name>
<proteinExistence type="predicted"/>
<dbReference type="Pfam" id="PF13406">
    <property type="entry name" value="SLT_2"/>
    <property type="match status" value="1"/>
</dbReference>
<dbReference type="CDD" id="cd13399">
    <property type="entry name" value="Slt35-like"/>
    <property type="match status" value="1"/>
</dbReference>
<dbReference type="AlphaFoldDB" id="A0A255XNM5"/>
<dbReference type="Gene3D" id="1.10.530.10">
    <property type="match status" value="1"/>
</dbReference>
<dbReference type="PANTHER" id="PTHR30163">
    <property type="entry name" value="MEMBRANE-BOUND LYTIC MUREIN TRANSGLYCOSYLASE B"/>
    <property type="match status" value="1"/>
</dbReference>
<dbReference type="FunFam" id="1.10.8.350:FF:000001">
    <property type="entry name" value="Lytic murein transglycosylase B"/>
    <property type="match status" value="1"/>
</dbReference>
<dbReference type="NCBIfam" id="TIGR02283">
    <property type="entry name" value="MltB_2"/>
    <property type="match status" value="1"/>
</dbReference>
<keyword evidence="4" id="KW-1185">Reference proteome</keyword>
<dbReference type="GO" id="GO:0008933">
    <property type="term" value="F:peptidoglycan lytic transglycosylase activity"/>
    <property type="evidence" value="ECO:0007669"/>
    <property type="project" value="TreeGrafter"/>
</dbReference>
<sequence length="329" mass="35656">MRARHLRKGTGAVALAALLLSLPVRAQTDPGFSAWLQSFKADAAQKGISARTLDSALTGIAPIPRVLELDQRQPEKTIRFETYRRSVISDARVKAARERLAQHRAALTDVSTSSGVPAPYILALWAVESDFGRGQGGFAVVPALATLAYEGRRREFFANELIAALQILDRGEATLSQLRGSWAGAMGQSQFMPSSYLKYAKDGDGDGKRDIWGNPRDVFASIANYLATVGWRPDLRWGREVSAPAGLAADLVGLKTRKPLADWEALGITRRDGQPVTGPAGLEASLVQPDGPEGPSYLVYDNFRTLMDWNRSTYFATAIGLLADRIGDG</sequence>
<evidence type="ECO:0000259" key="2">
    <source>
        <dbReference type="Pfam" id="PF13406"/>
    </source>
</evidence>
<dbReference type="RefSeq" id="WP_094408839.1">
    <property type="nucleotide sequence ID" value="NZ_BMJZ01000001.1"/>
</dbReference>
<dbReference type="InterPro" id="IPR011970">
    <property type="entry name" value="MltB_2"/>
</dbReference>
<evidence type="ECO:0000313" key="4">
    <source>
        <dbReference type="Proteomes" id="UP000216361"/>
    </source>
</evidence>